<dbReference type="AlphaFoldDB" id="A0A6P4B1F0"/>
<proteinExistence type="predicted"/>
<keyword evidence="1" id="KW-1185">Reference proteome</keyword>
<evidence type="ECO:0000313" key="2">
    <source>
        <dbReference type="RefSeq" id="XP_015895620.1"/>
    </source>
</evidence>
<sequence>MKRQSNAERKGLKFEGTTMASKKAKREVLVEQGKEDILGKVMEERRAGGDLHHQHHHHHHNHNHQMGMKVGENVMVWEENYWPWMSGSMVVDEQMSWGSIWLPSWDVEFMGEACNALFSDVFCDDDIWGIRGIKEAPNP</sequence>
<name>A0A6P4B1F0_ZIZJJ</name>
<gene>
    <name evidence="2" type="primary">LOC107429448</name>
</gene>
<protein>
    <submittedName>
        <fullName evidence="2">Uncharacterized protein LOC107429448</fullName>
    </submittedName>
</protein>
<accession>A0A6P4B1F0</accession>
<reference evidence="2" key="1">
    <citation type="submission" date="2025-08" db="UniProtKB">
        <authorList>
            <consortium name="RefSeq"/>
        </authorList>
    </citation>
    <scope>IDENTIFICATION</scope>
    <source>
        <tissue evidence="2">Seedling</tissue>
    </source>
</reference>
<evidence type="ECO:0000313" key="1">
    <source>
        <dbReference type="Proteomes" id="UP001652623"/>
    </source>
</evidence>
<dbReference type="KEGG" id="zju:107429448"/>
<dbReference type="GeneID" id="107429448"/>
<dbReference type="InParanoid" id="A0A6P4B1F0"/>
<organism evidence="1 2">
    <name type="scientific">Ziziphus jujuba</name>
    <name type="common">Chinese jujube</name>
    <name type="synonym">Ziziphus sativa</name>
    <dbReference type="NCBI Taxonomy" id="326968"/>
    <lineage>
        <taxon>Eukaryota</taxon>
        <taxon>Viridiplantae</taxon>
        <taxon>Streptophyta</taxon>
        <taxon>Embryophyta</taxon>
        <taxon>Tracheophyta</taxon>
        <taxon>Spermatophyta</taxon>
        <taxon>Magnoliopsida</taxon>
        <taxon>eudicotyledons</taxon>
        <taxon>Gunneridae</taxon>
        <taxon>Pentapetalae</taxon>
        <taxon>rosids</taxon>
        <taxon>fabids</taxon>
        <taxon>Rosales</taxon>
        <taxon>Rhamnaceae</taxon>
        <taxon>Paliureae</taxon>
        <taxon>Ziziphus</taxon>
    </lineage>
</organism>
<dbReference type="Proteomes" id="UP001652623">
    <property type="component" value="Chromosome 12"/>
</dbReference>
<dbReference type="RefSeq" id="XP_015895620.1">
    <property type="nucleotide sequence ID" value="XM_016040134.4"/>
</dbReference>